<keyword evidence="4" id="KW-0539">Nucleus</keyword>
<dbReference type="GO" id="GO:0005737">
    <property type="term" value="C:cytoplasm"/>
    <property type="evidence" value="ECO:0007669"/>
    <property type="project" value="TreeGrafter"/>
</dbReference>
<dbReference type="Proteomes" id="UP000276133">
    <property type="component" value="Unassembled WGS sequence"/>
</dbReference>
<dbReference type="EMBL" id="REGN01001496">
    <property type="protein sequence ID" value="RNA34332.1"/>
    <property type="molecule type" value="Genomic_DNA"/>
</dbReference>
<evidence type="ECO:0000256" key="1">
    <source>
        <dbReference type="ARBA" id="ARBA00004123"/>
    </source>
</evidence>
<keyword evidence="3" id="KW-0833">Ubl conjugation pathway</keyword>
<reference evidence="5 6" key="1">
    <citation type="journal article" date="2018" name="Sci. Rep.">
        <title>Genomic signatures of local adaptation to the degree of environmental predictability in rotifers.</title>
        <authorList>
            <person name="Franch-Gras L."/>
            <person name="Hahn C."/>
            <person name="Garcia-Roger E.M."/>
            <person name="Carmona M.J."/>
            <person name="Serra M."/>
            <person name="Gomez A."/>
        </authorList>
    </citation>
    <scope>NUCLEOTIDE SEQUENCE [LARGE SCALE GENOMIC DNA]</scope>
    <source>
        <strain evidence="5">HYR1</strain>
    </source>
</reference>
<accession>A0A3M7SEZ0</accession>
<evidence type="ECO:0000256" key="4">
    <source>
        <dbReference type="ARBA" id="ARBA00023242"/>
    </source>
</evidence>
<dbReference type="PANTHER" id="PTHR13123">
    <property type="entry name" value="LD30288P"/>
    <property type="match status" value="1"/>
</dbReference>
<dbReference type="AlphaFoldDB" id="A0A3M7SEZ0"/>
<comment type="pathway">
    <text evidence="2">Protein modification; protein ubiquitination.</text>
</comment>
<evidence type="ECO:0000313" key="5">
    <source>
        <dbReference type="EMBL" id="RNA34332.1"/>
    </source>
</evidence>
<dbReference type="SUPFAM" id="SSF81383">
    <property type="entry name" value="F-box domain"/>
    <property type="match status" value="1"/>
</dbReference>
<dbReference type="InterPro" id="IPR036047">
    <property type="entry name" value="F-box-like_dom_sf"/>
</dbReference>
<protein>
    <submittedName>
        <fullName evidence="5">F-box only 25 isoform X2</fullName>
    </submittedName>
</protein>
<sequence>MPYLGKDWRSNGEKWIRTDQGWERCKALESILNGLNIEYRSDAVRKADNKKYRNDALFYLFDELDELDQNEPEPGDAAELSNPSFAKKQPCICIHEKKSTDRKNNAPKLSVSEVLHGLDMPGAVRDLKRFNYVYQLMKIMIEEKLNLLSGNGQRTLFMIIKVMIIQALRSKENTNLVRKLLATLKKKIQESIFFYFHYIGSQKLCDSHLNKISKWQELLDTETKKDKLRHLKENIGANYLEVMPRDCKLEILRRLNSGLDIVNMSMANKSLNQAISNEILVWKNLCQFHFNQSQINQHVIRLKKQNGENENTSQHTEGIDSLDWKLIYFKLTKRFGRKEVYADMVNKCMSCKCLFWKEMGHPCRYGFGSSSQDSLLYETSYEPVTPRKLIDLLFI</sequence>
<dbReference type="OrthoDB" id="9991467at2759"/>
<evidence type="ECO:0000256" key="2">
    <source>
        <dbReference type="ARBA" id="ARBA00004906"/>
    </source>
</evidence>
<gene>
    <name evidence="5" type="ORF">BpHYR1_006627</name>
</gene>
<evidence type="ECO:0000256" key="3">
    <source>
        <dbReference type="ARBA" id="ARBA00022786"/>
    </source>
</evidence>
<evidence type="ECO:0000313" key="6">
    <source>
        <dbReference type="Proteomes" id="UP000276133"/>
    </source>
</evidence>
<dbReference type="UniPathway" id="UPA00143"/>
<name>A0A3M7SEZ0_BRAPC</name>
<dbReference type="GO" id="GO:0016567">
    <property type="term" value="P:protein ubiquitination"/>
    <property type="evidence" value="ECO:0007669"/>
    <property type="project" value="UniProtKB-UniPathway"/>
</dbReference>
<organism evidence="5 6">
    <name type="scientific">Brachionus plicatilis</name>
    <name type="common">Marine rotifer</name>
    <name type="synonym">Brachionus muelleri</name>
    <dbReference type="NCBI Taxonomy" id="10195"/>
    <lineage>
        <taxon>Eukaryota</taxon>
        <taxon>Metazoa</taxon>
        <taxon>Spiralia</taxon>
        <taxon>Gnathifera</taxon>
        <taxon>Rotifera</taxon>
        <taxon>Eurotatoria</taxon>
        <taxon>Monogononta</taxon>
        <taxon>Pseudotrocha</taxon>
        <taxon>Ploima</taxon>
        <taxon>Brachionidae</taxon>
        <taxon>Brachionus</taxon>
    </lineage>
</organism>
<comment type="subcellular location">
    <subcellularLocation>
        <location evidence="1">Nucleus</location>
    </subcellularLocation>
</comment>
<dbReference type="STRING" id="10195.A0A3M7SEZ0"/>
<dbReference type="GO" id="GO:0019005">
    <property type="term" value="C:SCF ubiquitin ligase complex"/>
    <property type="evidence" value="ECO:0007669"/>
    <property type="project" value="TreeGrafter"/>
</dbReference>
<keyword evidence="6" id="KW-1185">Reference proteome</keyword>
<dbReference type="PANTHER" id="PTHR13123:SF7">
    <property type="entry name" value="LD30288P"/>
    <property type="match status" value="1"/>
</dbReference>
<dbReference type="InterPro" id="IPR040394">
    <property type="entry name" value="FBX25/32"/>
</dbReference>
<comment type="caution">
    <text evidence="5">The sequence shown here is derived from an EMBL/GenBank/DDBJ whole genome shotgun (WGS) entry which is preliminary data.</text>
</comment>
<proteinExistence type="predicted"/>
<dbReference type="GO" id="GO:0005634">
    <property type="term" value="C:nucleus"/>
    <property type="evidence" value="ECO:0007669"/>
    <property type="project" value="UniProtKB-SubCell"/>
</dbReference>